<evidence type="ECO:0000313" key="2">
    <source>
        <dbReference type="Proteomes" id="UP000291981"/>
    </source>
</evidence>
<dbReference type="PANTHER" id="PTHR36439:SF1">
    <property type="entry name" value="DUF1697 DOMAIN-CONTAINING PROTEIN"/>
    <property type="match status" value="1"/>
</dbReference>
<dbReference type="PIRSF" id="PIRSF008502">
    <property type="entry name" value="UCP008502"/>
    <property type="match status" value="1"/>
</dbReference>
<dbReference type="AlphaFoldDB" id="A0A4Q8QCD2"/>
<dbReference type="SUPFAM" id="SSF160379">
    <property type="entry name" value="SP0830-like"/>
    <property type="match status" value="1"/>
</dbReference>
<dbReference type="Gene3D" id="3.30.70.1260">
    <property type="entry name" value="bacterial protein sp0830 like"/>
    <property type="match status" value="1"/>
</dbReference>
<reference evidence="1 2" key="1">
    <citation type="submission" date="2019-02" db="EMBL/GenBank/DDBJ databases">
        <title>Draft genome sequence of Muricauda sp. 176CP4-71.</title>
        <authorList>
            <person name="Park J.-S."/>
        </authorList>
    </citation>
    <scope>NUCLEOTIDE SEQUENCE [LARGE SCALE GENOMIC DNA]</scope>
    <source>
        <strain evidence="1 2">176CP4-71</strain>
    </source>
</reference>
<proteinExistence type="predicted"/>
<dbReference type="OrthoDB" id="9806494at2"/>
<dbReference type="PANTHER" id="PTHR36439">
    <property type="entry name" value="BLL4334 PROTEIN"/>
    <property type="match status" value="1"/>
</dbReference>
<dbReference type="RefSeq" id="WP_130615303.1">
    <property type="nucleotide sequence ID" value="NZ_SGIU01000002.1"/>
</dbReference>
<dbReference type="Gene3D" id="3.30.70.1280">
    <property type="entry name" value="SP0830-like domains"/>
    <property type="match status" value="1"/>
</dbReference>
<name>A0A4Q8QCD2_9FLAO</name>
<protein>
    <submittedName>
        <fullName evidence="1">DUF1697 domain-containing protein</fullName>
    </submittedName>
</protein>
<dbReference type="EMBL" id="SGIU01000002">
    <property type="protein sequence ID" value="TAI47991.1"/>
    <property type="molecule type" value="Genomic_DNA"/>
</dbReference>
<dbReference type="Proteomes" id="UP000291981">
    <property type="component" value="Unassembled WGS sequence"/>
</dbReference>
<keyword evidence="2" id="KW-1185">Reference proteome</keyword>
<organism evidence="1 2">
    <name type="scientific">Flagellimonas allohymeniacidonis</name>
    <dbReference type="NCBI Taxonomy" id="2517819"/>
    <lineage>
        <taxon>Bacteria</taxon>
        <taxon>Pseudomonadati</taxon>
        <taxon>Bacteroidota</taxon>
        <taxon>Flavobacteriia</taxon>
        <taxon>Flavobacteriales</taxon>
        <taxon>Flavobacteriaceae</taxon>
        <taxon>Flagellimonas</taxon>
    </lineage>
</organism>
<comment type="caution">
    <text evidence="1">The sequence shown here is derived from an EMBL/GenBank/DDBJ whole genome shotgun (WGS) entry which is preliminary data.</text>
</comment>
<sequence>MKTYIALLRGINVGGQKKIKMAELRKALSTRTLQNVQTYIQSGNIVLQSEQEIPHSISDEIHTIIYKSFGFEVPVLVVTSEEIQQILKNNPFADQEEDNRLYFVLLKQEPLEQLVEEFNQLSFENEDFHIAPNCVYLRCKIGYGNAKLSTNLIEKKLAVEATARNLRTLQKLLALSEIQ</sequence>
<dbReference type="InterPro" id="IPR012545">
    <property type="entry name" value="DUF1697"/>
</dbReference>
<accession>A0A4Q8QCD2</accession>
<evidence type="ECO:0000313" key="1">
    <source>
        <dbReference type="EMBL" id="TAI47991.1"/>
    </source>
</evidence>
<dbReference type="Pfam" id="PF08002">
    <property type="entry name" value="DUF1697"/>
    <property type="match status" value="1"/>
</dbReference>
<gene>
    <name evidence="1" type="ORF">EW142_15180</name>
</gene>